<dbReference type="RefSeq" id="WP_010189901.1">
    <property type="nucleotide sequence ID" value="NZ_AHJG01000034.1"/>
</dbReference>
<sequence length="190" mass="20699">MQYSDFFCKDNTAHSSGPKGGEYMNKKIIFLALSVIVGSLIFAPLQNSEAALSASNTVSYTSSDGSVDKYMTKLVVQPYKKGSQYWSYIVKVCATDYPLAVATVELKSDMEKVLLGVNSVIAKGKCSFYGAVMKANDGKTLGATMLLKGDAVNEIQNILAKLPTSTKAQKDQYIGRLVQLYNTLGYVPRF</sequence>
<feature type="transmembrane region" description="Helical" evidence="1">
    <location>
        <begin position="28"/>
        <end position="45"/>
    </location>
</feature>
<accession>S2EQ73</accession>
<evidence type="ECO:0000313" key="3">
    <source>
        <dbReference type="Proteomes" id="UP000014065"/>
    </source>
</evidence>
<protein>
    <submittedName>
        <fullName evidence="2">Uncharacterized protein</fullName>
    </submittedName>
</protein>
<organism evidence="2 3">
    <name type="scientific">Candidatus Nitrosarchaeum limnium BG20</name>
    <dbReference type="NCBI Taxonomy" id="859192"/>
    <lineage>
        <taxon>Archaea</taxon>
        <taxon>Nitrososphaerota</taxon>
        <taxon>Nitrososphaeria</taxon>
        <taxon>Nitrosopumilales</taxon>
        <taxon>Nitrosopumilaceae</taxon>
        <taxon>Nitrosarchaeum</taxon>
    </lineage>
</organism>
<dbReference type="EMBL" id="AHJG01000034">
    <property type="protein sequence ID" value="EPA06567.1"/>
    <property type="molecule type" value="Genomic_DNA"/>
</dbReference>
<keyword evidence="3" id="KW-1185">Reference proteome</keyword>
<proteinExistence type="predicted"/>
<evidence type="ECO:0000313" key="2">
    <source>
        <dbReference type="EMBL" id="EPA06567.1"/>
    </source>
</evidence>
<evidence type="ECO:0000256" key="1">
    <source>
        <dbReference type="SAM" id="Phobius"/>
    </source>
</evidence>
<reference evidence="2 3" key="1">
    <citation type="journal article" date="2012" name="J. Bacteriol.">
        <title>Genome Sequence of "Candidatus Nitrosoarchaeum limnia" BG20, a Low-Salinity Ammonia-Oxidizing Archaeon from the San Francisco Bay Estuary.</title>
        <authorList>
            <person name="Mosier A.C."/>
            <person name="Allen E.E."/>
            <person name="Kim M."/>
            <person name="Ferriera S."/>
            <person name="Francis C.A."/>
        </authorList>
    </citation>
    <scope>NUCLEOTIDE SEQUENCE [LARGE SCALE GENOMIC DNA]</scope>
    <source>
        <strain evidence="2 3">BG20</strain>
    </source>
</reference>
<name>S2EQ73_9ARCH</name>
<keyword evidence="1" id="KW-1133">Transmembrane helix</keyword>
<gene>
    <name evidence="2" type="ORF">BG20_I0761</name>
</gene>
<dbReference type="Proteomes" id="UP000014065">
    <property type="component" value="Unassembled WGS sequence"/>
</dbReference>
<keyword evidence="1" id="KW-0812">Transmembrane</keyword>
<dbReference type="AlphaFoldDB" id="S2EQ73"/>
<keyword evidence="1" id="KW-0472">Membrane</keyword>
<comment type="caution">
    <text evidence="2">The sequence shown here is derived from an EMBL/GenBank/DDBJ whole genome shotgun (WGS) entry which is preliminary data.</text>
</comment>